<evidence type="ECO:0000256" key="4">
    <source>
        <dbReference type="PROSITE-ProRule" id="PRU01100"/>
    </source>
</evidence>
<dbReference type="Pfam" id="PF02156">
    <property type="entry name" value="Glyco_hydro_26"/>
    <property type="match status" value="2"/>
</dbReference>
<feature type="active site" description="Proton donor" evidence="4">
    <location>
        <position position="614"/>
    </location>
</feature>
<gene>
    <name evidence="6" type="ORF">HK100_003682</name>
</gene>
<feature type="active site" description="Nucleophile" evidence="4">
    <location>
        <position position="302"/>
    </location>
</feature>
<feature type="active site" description="Proton donor" evidence="4">
    <location>
        <position position="147"/>
    </location>
</feature>
<dbReference type="PROSITE" id="PS51764">
    <property type="entry name" value="GH26"/>
    <property type="match status" value="2"/>
</dbReference>
<dbReference type="InterPro" id="IPR000805">
    <property type="entry name" value="Glyco_hydro_26"/>
</dbReference>
<sequence length="920" mass="100913">MTFSTIPILDSSGVPLASCAYSESSTFARLEPDLNGAMMLGMSLDWSFDLPSYMVNKMSPSGYMPAVYNAWLDITPGLFNGTGFDGDMLNWFGTEVGLVGGMLELSVNPQTANVSQITVPMMQALAEKCQIINEQYGVPIYLRYGHEMNGDWYPWGNAPTLFIASFRQLTGIIREYTNMTAMVWAPNIGITYPFVGGGARESPSPGGLDFDVLDTNHDGVINGMDDPYTPFYPGDDVVDWVGISLYYYPTCHNDCDVPNGYLVYQLTGVDNPSGSNDSAWLAVHNFYQMFSVARNKPLMFPETGAPWISAFAIVSGATTETTLKQEWWSQIFSENSFTNFPKFKFAVQFEEIKPLDLGDGLCQSFELFYKFANQAINPGTPAVQDWRVTNNSNTLNWWNGYVQSIRSDLKGADQLIFSCNGSVSLGQKTIATPTTETQGSKSSAVSVKLSNNLIGKKLNRNLMAAKFSLAPPVQILGSNGAPLPSCAYSSTSGLARLEPDLNGVMMLGMSLDWSYETPIISATKMIPSSYVPAVYNAWLDITPGLFNGTGFDINMFNWFGSEVGRVGGMLELSLNPQTPNVSQITVPMMEAFAAKCQNINEQYGVPIFLRYGHEMNGDWYPWGNAPTLFIASFRQFAGIIRQYTNMTAMVWAPNIGITYPFVGGGARESPSPGGLDFDVLDTNHDGVINGMDDPYTPFYPGDDVVDWVGISLYYYPLCHNDCEVPANIFIEQLTGVNDPSGSSDPAWLAVHNFYQMFSIAHSKPLMLPETGSPWIAAWANLSGAVPETEVKQGWWSQIFSENSYMNLTKFRFVVQFEEVKPLDLDGTPAIQDWRVTNNTADLNWWNGYVQGISSNLKGSDQLVYSCDGAVSFGVKATATVTRSLATTATTVASVTQTTSTSGAASIKLVGGVLFLFFMTL</sequence>
<dbReference type="AlphaFoldDB" id="A0AAD5STZ3"/>
<dbReference type="GO" id="GO:0016985">
    <property type="term" value="F:mannan endo-1,4-beta-mannosidase activity"/>
    <property type="evidence" value="ECO:0007669"/>
    <property type="project" value="InterPro"/>
</dbReference>
<comment type="similarity">
    <text evidence="1 4">Belongs to the glycosyl hydrolase 26 family.</text>
</comment>
<organism evidence="6 7">
    <name type="scientific">Physocladia obscura</name>
    <dbReference type="NCBI Taxonomy" id="109957"/>
    <lineage>
        <taxon>Eukaryota</taxon>
        <taxon>Fungi</taxon>
        <taxon>Fungi incertae sedis</taxon>
        <taxon>Chytridiomycota</taxon>
        <taxon>Chytridiomycota incertae sedis</taxon>
        <taxon>Chytridiomycetes</taxon>
        <taxon>Chytridiales</taxon>
        <taxon>Chytriomycetaceae</taxon>
        <taxon>Physocladia</taxon>
    </lineage>
</organism>
<dbReference type="Proteomes" id="UP001211907">
    <property type="component" value="Unassembled WGS sequence"/>
</dbReference>
<reference evidence="6" key="1">
    <citation type="submission" date="2020-05" db="EMBL/GenBank/DDBJ databases">
        <title>Phylogenomic resolution of chytrid fungi.</title>
        <authorList>
            <person name="Stajich J.E."/>
            <person name="Amses K."/>
            <person name="Simmons R."/>
            <person name="Seto K."/>
            <person name="Myers J."/>
            <person name="Bonds A."/>
            <person name="Quandt C.A."/>
            <person name="Barry K."/>
            <person name="Liu P."/>
            <person name="Grigoriev I."/>
            <person name="Longcore J.E."/>
            <person name="James T.Y."/>
        </authorList>
    </citation>
    <scope>NUCLEOTIDE SEQUENCE</scope>
    <source>
        <strain evidence="6">JEL0513</strain>
    </source>
</reference>
<evidence type="ECO:0000313" key="7">
    <source>
        <dbReference type="Proteomes" id="UP001211907"/>
    </source>
</evidence>
<evidence type="ECO:0000313" key="6">
    <source>
        <dbReference type="EMBL" id="KAJ3106779.1"/>
    </source>
</evidence>
<evidence type="ECO:0000259" key="5">
    <source>
        <dbReference type="PROSITE" id="PS51764"/>
    </source>
</evidence>
<dbReference type="PANTHER" id="PTHR40079">
    <property type="entry name" value="MANNAN ENDO-1,4-BETA-MANNOSIDASE E-RELATED"/>
    <property type="match status" value="1"/>
</dbReference>
<dbReference type="GO" id="GO:0006080">
    <property type="term" value="P:substituted mannan metabolic process"/>
    <property type="evidence" value="ECO:0007669"/>
    <property type="project" value="InterPro"/>
</dbReference>
<dbReference type="SUPFAM" id="SSF51445">
    <property type="entry name" value="(Trans)glycosidases"/>
    <property type="match status" value="2"/>
</dbReference>
<dbReference type="InterPro" id="IPR017853">
    <property type="entry name" value="GH"/>
</dbReference>
<evidence type="ECO:0000256" key="1">
    <source>
        <dbReference type="ARBA" id="ARBA00007754"/>
    </source>
</evidence>
<evidence type="ECO:0000256" key="3">
    <source>
        <dbReference type="ARBA" id="ARBA00023295"/>
    </source>
</evidence>
<keyword evidence="7" id="KW-1185">Reference proteome</keyword>
<feature type="active site" description="Nucleophile" evidence="4">
    <location>
        <position position="769"/>
    </location>
</feature>
<evidence type="ECO:0000256" key="2">
    <source>
        <dbReference type="ARBA" id="ARBA00022801"/>
    </source>
</evidence>
<dbReference type="InterPro" id="IPR022790">
    <property type="entry name" value="GH26_dom"/>
</dbReference>
<protein>
    <recommendedName>
        <fullName evidence="5">GH26 domain-containing protein</fullName>
    </recommendedName>
</protein>
<feature type="domain" description="GH26" evidence="5">
    <location>
        <begin position="21"/>
        <end position="398"/>
    </location>
</feature>
<dbReference type="EMBL" id="JADGJH010001937">
    <property type="protein sequence ID" value="KAJ3106779.1"/>
    <property type="molecule type" value="Genomic_DNA"/>
</dbReference>
<dbReference type="PANTHER" id="PTHR40079:SF4">
    <property type="entry name" value="GH26 DOMAIN-CONTAINING PROTEIN-RELATED"/>
    <property type="match status" value="1"/>
</dbReference>
<dbReference type="Gene3D" id="3.20.20.80">
    <property type="entry name" value="Glycosidases"/>
    <property type="match status" value="2"/>
</dbReference>
<keyword evidence="3 4" id="KW-0326">Glycosidase</keyword>
<accession>A0AAD5STZ3</accession>
<feature type="domain" description="GH26" evidence="5">
    <location>
        <begin position="488"/>
        <end position="845"/>
    </location>
</feature>
<comment type="caution">
    <text evidence="6">The sequence shown here is derived from an EMBL/GenBank/DDBJ whole genome shotgun (WGS) entry which is preliminary data.</text>
</comment>
<keyword evidence="2 4" id="KW-0378">Hydrolase</keyword>
<proteinExistence type="inferred from homology"/>
<name>A0AAD5STZ3_9FUNG</name>